<dbReference type="EMBL" id="KN549803">
    <property type="protein sequence ID" value="KHJ95942.1"/>
    <property type="molecule type" value="Genomic_DNA"/>
</dbReference>
<evidence type="ECO:0000256" key="1">
    <source>
        <dbReference type="SAM" id="MobiDB-lite"/>
    </source>
</evidence>
<evidence type="ECO:0000313" key="2">
    <source>
        <dbReference type="EMBL" id="KHJ95942.1"/>
    </source>
</evidence>
<proteinExistence type="predicted"/>
<organism evidence="2 3">
    <name type="scientific">Oesophagostomum dentatum</name>
    <name type="common">Nodular worm</name>
    <dbReference type="NCBI Taxonomy" id="61180"/>
    <lineage>
        <taxon>Eukaryota</taxon>
        <taxon>Metazoa</taxon>
        <taxon>Ecdysozoa</taxon>
        <taxon>Nematoda</taxon>
        <taxon>Chromadorea</taxon>
        <taxon>Rhabditida</taxon>
        <taxon>Rhabditina</taxon>
        <taxon>Rhabditomorpha</taxon>
        <taxon>Strongyloidea</taxon>
        <taxon>Strongylidae</taxon>
        <taxon>Oesophagostomum</taxon>
    </lineage>
</organism>
<feature type="region of interest" description="Disordered" evidence="1">
    <location>
        <begin position="54"/>
        <end position="126"/>
    </location>
</feature>
<dbReference type="AlphaFoldDB" id="A0A0B1TJD0"/>
<accession>A0A0B1TJD0</accession>
<feature type="compositionally biased region" description="Polar residues" evidence="1">
    <location>
        <begin position="67"/>
        <end position="126"/>
    </location>
</feature>
<protein>
    <submittedName>
        <fullName evidence="2">Uncharacterized protein</fullName>
    </submittedName>
</protein>
<evidence type="ECO:0000313" key="3">
    <source>
        <dbReference type="Proteomes" id="UP000053660"/>
    </source>
</evidence>
<reference evidence="2 3" key="1">
    <citation type="submission" date="2014-03" db="EMBL/GenBank/DDBJ databases">
        <title>Draft genome of the hookworm Oesophagostomum dentatum.</title>
        <authorList>
            <person name="Mitreva M."/>
        </authorList>
    </citation>
    <scope>NUCLEOTIDE SEQUENCE [LARGE SCALE GENOMIC DNA]</scope>
    <source>
        <strain evidence="2 3">OD-Hann</strain>
    </source>
</reference>
<name>A0A0B1TJD0_OESDE</name>
<sequence>MKNFGVEHQVLIVSYTHSVDVVSALYGKHQHVIGVENANYAVDLIVEFVKGKHGSTTKLPPLKTTPQSTISKLPDSSTTTSDYVLSTESSTQETTVKLSTSHLPELTTSESTQMSPVSHTRPASTSAIEATTQIADLSTTPETSHSSKIVTTSAIESTAQMKTSTKPEDSGAHCLFAADLFNFGRRGIASEKVLEEKNSLLRIAELLLNNVTTSSVGLWVYGYVRKQYKWRDVFNKMTSNYLEFWIDASDKMQLGNLLVPVDNDA</sequence>
<gene>
    <name evidence="2" type="ORF">OESDEN_04101</name>
</gene>
<keyword evidence="3" id="KW-1185">Reference proteome</keyword>
<feature type="compositionally biased region" description="Low complexity" evidence="1">
    <location>
        <begin position="56"/>
        <end position="66"/>
    </location>
</feature>
<dbReference type="Proteomes" id="UP000053660">
    <property type="component" value="Unassembled WGS sequence"/>
</dbReference>